<dbReference type="GO" id="GO:0043565">
    <property type="term" value="F:sequence-specific DNA binding"/>
    <property type="evidence" value="ECO:0007669"/>
    <property type="project" value="TreeGrafter"/>
</dbReference>
<dbReference type="InterPro" id="IPR058163">
    <property type="entry name" value="LysR-type_TF_proteobact-type"/>
</dbReference>
<dbReference type="InterPro" id="IPR036390">
    <property type="entry name" value="WH_DNA-bd_sf"/>
</dbReference>
<dbReference type="Gene3D" id="1.10.10.10">
    <property type="entry name" value="Winged helix-like DNA-binding domain superfamily/Winged helix DNA-binding domain"/>
    <property type="match status" value="1"/>
</dbReference>
<dbReference type="FunFam" id="3.40.190.290:FF:000001">
    <property type="entry name" value="Transcriptional regulator, LysR family"/>
    <property type="match status" value="1"/>
</dbReference>
<dbReference type="GO" id="GO:0003700">
    <property type="term" value="F:DNA-binding transcription factor activity"/>
    <property type="evidence" value="ECO:0007669"/>
    <property type="project" value="InterPro"/>
</dbReference>
<dbReference type="InterPro" id="IPR005119">
    <property type="entry name" value="LysR_subst-bd"/>
</dbReference>
<keyword evidence="4" id="KW-0804">Transcription</keyword>
<accession>A0A0N0MG10</accession>
<evidence type="ECO:0000256" key="2">
    <source>
        <dbReference type="ARBA" id="ARBA00023015"/>
    </source>
</evidence>
<dbReference type="Pfam" id="PF03466">
    <property type="entry name" value="LysR_substrate"/>
    <property type="match status" value="1"/>
</dbReference>
<feature type="domain" description="HTH lysR-type" evidence="5">
    <location>
        <begin position="35"/>
        <end position="92"/>
    </location>
</feature>
<dbReference type="PANTHER" id="PTHR30537">
    <property type="entry name" value="HTH-TYPE TRANSCRIPTIONAL REGULATOR"/>
    <property type="match status" value="1"/>
</dbReference>
<dbReference type="Gene3D" id="3.40.190.290">
    <property type="match status" value="1"/>
</dbReference>
<organism evidence="6 7">
    <name type="scientific">Komagataeibacter intermedius AF2</name>
    <dbReference type="NCBI Taxonomy" id="1458464"/>
    <lineage>
        <taxon>Bacteria</taxon>
        <taxon>Pseudomonadati</taxon>
        <taxon>Pseudomonadota</taxon>
        <taxon>Alphaproteobacteria</taxon>
        <taxon>Acetobacterales</taxon>
        <taxon>Acetobacteraceae</taxon>
        <taxon>Komagataeibacter</taxon>
    </lineage>
</organism>
<dbReference type="SUPFAM" id="SSF46785">
    <property type="entry name" value="Winged helix' DNA-binding domain"/>
    <property type="match status" value="1"/>
</dbReference>
<evidence type="ECO:0000256" key="1">
    <source>
        <dbReference type="ARBA" id="ARBA00009437"/>
    </source>
</evidence>
<dbReference type="SUPFAM" id="SSF53850">
    <property type="entry name" value="Periplasmic binding protein-like II"/>
    <property type="match status" value="1"/>
</dbReference>
<keyword evidence="2" id="KW-0805">Transcription regulation</keyword>
<dbReference type="AlphaFoldDB" id="A0A0N0MG10"/>
<dbReference type="Proteomes" id="UP000031553">
    <property type="component" value="Unassembled WGS sequence"/>
</dbReference>
<dbReference type="FunFam" id="1.10.10.10:FF:000001">
    <property type="entry name" value="LysR family transcriptional regulator"/>
    <property type="match status" value="1"/>
</dbReference>
<comment type="caution">
    <text evidence="6">The sequence shown here is derived from an EMBL/GenBank/DDBJ whole genome shotgun (WGS) entry which is preliminary data.</text>
</comment>
<dbReference type="CDD" id="cd08472">
    <property type="entry name" value="PBP2_CrgA_like_3"/>
    <property type="match status" value="1"/>
</dbReference>
<gene>
    <name evidence="6" type="ORF">GLUCOINTEAF2_0201798</name>
</gene>
<keyword evidence="3" id="KW-0238">DNA-binding</keyword>
<dbReference type="PANTHER" id="PTHR30537:SF72">
    <property type="entry name" value="LYSR FAMILY TRANSCRIPTIONAL REGULATOR"/>
    <property type="match status" value="1"/>
</dbReference>
<dbReference type="PROSITE" id="PS50931">
    <property type="entry name" value="HTH_LYSR"/>
    <property type="match status" value="1"/>
</dbReference>
<evidence type="ECO:0000313" key="6">
    <source>
        <dbReference type="EMBL" id="KPH88203.1"/>
    </source>
</evidence>
<proteinExistence type="inferred from homology"/>
<dbReference type="Pfam" id="PF00126">
    <property type="entry name" value="HTH_1"/>
    <property type="match status" value="1"/>
</dbReference>
<evidence type="ECO:0000259" key="5">
    <source>
        <dbReference type="PROSITE" id="PS50931"/>
    </source>
</evidence>
<name>A0A0N0MG10_9PROT</name>
<sequence length="332" mass="36661">MVTGYQLGLGHKVPFSDNTCQKSRTNSNLTVTIVDRIDLFRIFARVVETGSFTRAAATLNMPRSTVSTAIQELESRLGTRLLARTTRSVAPMPDGVAFYEHCVRLVADVAEAETLFRHDRSNPRGLLRVDMPGRIGRLLVAPALPAFLDRYPEIRIELGVTDRAVNLIEDGIDCVLRVGPLTDSGLIARRMGELAIINVASPAYLARHGTPHGPADLQAHEAVHYASPSTGRVEEWEWMEGERTRSMDLPGRVSVNSAEALVACCLSGLGLIQVPAYDVRHHIAAGELVEVMPQYRPDPMPMTLLYPHRKHLSRRLQVFADWLEGVMTQAIG</sequence>
<protein>
    <submittedName>
        <fullName evidence="6">Transcriptional regulator</fullName>
    </submittedName>
</protein>
<evidence type="ECO:0000256" key="4">
    <source>
        <dbReference type="ARBA" id="ARBA00023163"/>
    </source>
</evidence>
<dbReference type="PRINTS" id="PR00039">
    <property type="entry name" value="HTHLYSR"/>
</dbReference>
<evidence type="ECO:0000313" key="7">
    <source>
        <dbReference type="Proteomes" id="UP000031553"/>
    </source>
</evidence>
<dbReference type="InterPro" id="IPR036388">
    <property type="entry name" value="WH-like_DNA-bd_sf"/>
</dbReference>
<evidence type="ECO:0000256" key="3">
    <source>
        <dbReference type="ARBA" id="ARBA00023125"/>
    </source>
</evidence>
<reference evidence="6 7" key="1">
    <citation type="submission" date="2015-07" db="EMBL/GenBank/DDBJ databases">
        <title>Draft Genome Sequence of Komagataeibacter intermedius Strain AF2, Isolated from Kombucha Tea.</title>
        <authorList>
            <person name="Santos R.A."/>
            <person name="Berretta A.A."/>
            <person name="Barud H.S."/>
            <person name="Ribeiro S.J."/>
            <person name="Gonzalez-Garcia L.N."/>
            <person name="Zucchi T.D."/>
            <person name="Goldman G.H."/>
            <person name="Riano-Pachon D.M."/>
        </authorList>
    </citation>
    <scope>NUCLEOTIDE SEQUENCE [LARGE SCALE GENOMIC DNA]</scope>
    <source>
        <strain evidence="6 7">AF2</strain>
    </source>
</reference>
<dbReference type="InterPro" id="IPR000847">
    <property type="entry name" value="LysR_HTH_N"/>
</dbReference>
<dbReference type="EMBL" id="JUFX02000057">
    <property type="protein sequence ID" value="KPH88203.1"/>
    <property type="molecule type" value="Genomic_DNA"/>
</dbReference>
<dbReference type="GO" id="GO:0006351">
    <property type="term" value="P:DNA-templated transcription"/>
    <property type="evidence" value="ECO:0007669"/>
    <property type="project" value="TreeGrafter"/>
</dbReference>
<comment type="similarity">
    <text evidence="1">Belongs to the LysR transcriptional regulatory family.</text>
</comment>